<proteinExistence type="predicted"/>
<organism evidence="1 2">
    <name type="scientific">Desulfohalobium retbaense (strain ATCC 49708 / DSM 5692 / JCM 16813 / HR100)</name>
    <dbReference type="NCBI Taxonomy" id="485915"/>
    <lineage>
        <taxon>Bacteria</taxon>
        <taxon>Pseudomonadati</taxon>
        <taxon>Thermodesulfobacteriota</taxon>
        <taxon>Desulfovibrionia</taxon>
        <taxon>Desulfovibrionales</taxon>
        <taxon>Desulfohalobiaceae</taxon>
        <taxon>Desulfohalobium</taxon>
    </lineage>
</organism>
<dbReference type="OrthoDB" id="5471718at2"/>
<evidence type="ECO:0008006" key="3">
    <source>
        <dbReference type="Google" id="ProtNLM"/>
    </source>
</evidence>
<keyword evidence="2" id="KW-1185">Reference proteome</keyword>
<dbReference type="RefSeq" id="WP_015752284.1">
    <property type="nucleotide sequence ID" value="NC_013223.1"/>
</dbReference>
<accession>C8X3Z4</accession>
<sequence length="105" mass="12274">MPYGGIRIVESELPIRSELLGWSQFIELTGLHPSRIGELIDMGWLEPVLSGEDYLFRKRDVYRLRKFQRLCQDFGLSSTGGSIIVDLLERIEVLEREVRQLRRLL</sequence>
<protein>
    <recommendedName>
        <fullName evidence="3">MerR family transcriptional regulator</fullName>
    </recommendedName>
</protein>
<name>C8X3Z4_DESRD</name>
<dbReference type="Pfam" id="PF13591">
    <property type="entry name" value="MerR_2"/>
    <property type="match status" value="1"/>
</dbReference>
<dbReference type="AlphaFoldDB" id="C8X3Z4"/>
<gene>
    <name evidence="1" type="ordered locus">Dret_1857</name>
</gene>
<dbReference type="EMBL" id="CP001734">
    <property type="protein sequence ID" value="ACV69141.1"/>
    <property type="molecule type" value="Genomic_DNA"/>
</dbReference>
<dbReference type="STRING" id="485915.Dret_1857"/>
<reference evidence="2" key="1">
    <citation type="submission" date="2009-09" db="EMBL/GenBank/DDBJ databases">
        <title>The complete chromosome of Desulfohalobium retbaense DSM 5692.</title>
        <authorList>
            <consortium name="US DOE Joint Genome Institute (JGI-PGF)"/>
            <person name="Lucas S."/>
            <person name="Copeland A."/>
            <person name="Lapidus A."/>
            <person name="Glavina del Rio T."/>
            <person name="Dalin E."/>
            <person name="Tice H."/>
            <person name="Bruce D."/>
            <person name="Goodwin L."/>
            <person name="Pitluck S."/>
            <person name="Kyrpides N."/>
            <person name="Mavromatis K."/>
            <person name="Ivanova N."/>
            <person name="Mikhailova N."/>
            <person name="Munk A.C."/>
            <person name="Brettin T."/>
            <person name="Detter J.C."/>
            <person name="Han C."/>
            <person name="Tapia R."/>
            <person name="Larimer F."/>
            <person name="Land M."/>
            <person name="Hauser L."/>
            <person name="Markowitz V."/>
            <person name="Cheng J.-F."/>
            <person name="Hugenholtz P."/>
            <person name="Woyke T."/>
            <person name="Wu D."/>
            <person name="Spring S."/>
            <person name="Klenk H.-P."/>
            <person name="Eisen J.A."/>
        </authorList>
    </citation>
    <scope>NUCLEOTIDE SEQUENCE [LARGE SCALE GENOMIC DNA]</scope>
    <source>
        <strain evidence="2">DSM 5692</strain>
    </source>
</reference>
<reference evidence="1 2" key="2">
    <citation type="journal article" date="2010" name="Stand. Genomic Sci.">
        <title>Complete genome sequence of Desulfohalobium retbaense type strain (HR(100)).</title>
        <authorList>
            <person name="Spring S."/>
            <person name="Nolan M."/>
            <person name="Lapidus A."/>
            <person name="Glavina Del Rio T."/>
            <person name="Copeland A."/>
            <person name="Tice H."/>
            <person name="Cheng J.F."/>
            <person name="Lucas S."/>
            <person name="Land M."/>
            <person name="Chen F."/>
            <person name="Bruce D."/>
            <person name="Goodwin L."/>
            <person name="Pitluck S."/>
            <person name="Ivanova N."/>
            <person name="Mavromatis K."/>
            <person name="Mikhailova N."/>
            <person name="Pati A."/>
            <person name="Chen A."/>
            <person name="Palaniappan K."/>
            <person name="Hauser L."/>
            <person name="Chang Y.J."/>
            <person name="Jeffries C.D."/>
            <person name="Munk C."/>
            <person name="Kiss H."/>
            <person name="Chain P."/>
            <person name="Han C."/>
            <person name="Brettin T."/>
            <person name="Detter J.C."/>
            <person name="Schuler E."/>
            <person name="Goker M."/>
            <person name="Rohde M."/>
            <person name="Bristow J."/>
            <person name="Eisen J.A."/>
            <person name="Markowitz V."/>
            <person name="Hugenholtz P."/>
            <person name="Kyrpides N.C."/>
            <person name="Klenk H.P."/>
        </authorList>
    </citation>
    <scope>NUCLEOTIDE SEQUENCE [LARGE SCALE GENOMIC DNA]</scope>
    <source>
        <strain evidence="1 2">DSM 5692</strain>
    </source>
</reference>
<evidence type="ECO:0000313" key="2">
    <source>
        <dbReference type="Proteomes" id="UP000001052"/>
    </source>
</evidence>
<dbReference type="KEGG" id="drt:Dret_1857"/>
<dbReference type="HOGENOM" id="CLU_168853_0_0_7"/>
<dbReference type="eggNOG" id="COG0789">
    <property type="taxonomic scope" value="Bacteria"/>
</dbReference>
<evidence type="ECO:0000313" key="1">
    <source>
        <dbReference type="EMBL" id="ACV69141.1"/>
    </source>
</evidence>
<dbReference type="Gene3D" id="1.10.1660.10">
    <property type="match status" value="1"/>
</dbReference>
<dbReference type="Proteomes" id="UP000001052">
    <property type="component" value="Chromosome"/>
</dbReference>